<proteinExistence type="predicted"/>
<reference evidence="1" key="1">
    <citation type="submission" date="2022-07" db="EMBL/GenBank/DDBJ databases">
        <title>Phylogenomic reconstructions and comparative analyses of Kickxellomycotina fungi.</title>
        <authorList>
            <person name="Reynolds N.K."/>
            <person name="Stajich J.E."/>
            <person name="Barry K."/>
            <person name="Grigoriev I.V."/>
            <person name="Crous P."/>
            <person name="Smith M.E."/>
        </authorList>
    </citation>
    <scope>NUCLEOTIDE SEQUENCE</scope>
    <source>
        <strain evidence="1">BCRC 34780</strain>
    </source>
</reference>
<comment type="caution">
    <text evidence="1">The sequence shown here is derived from an EMBL/GenBank/DDBJ whole genome shotgun (WGS) entry which is preliminary data.</text>
</comment>
<protein>
    <submittedName>
        <fullName evidence="1">Uncharacterized protein</fullName>
    </submittedName>
</protein>
<dbReference type="EMBL" id="JANBUN010000112">
    <property type="protein sequence ID" value="KAJ2806773.1"/>
    <property type="molecule type" value="Genomic_DNA"/>
</dbReference>
<name>A0ACC1LDY3_9FUNG</name>
<gene>
    <name evidence="1" type="ORF">H4R21_000736</name>
</gene>
<evidence type="ECO:0000313" key="2">
    <source>
        <dbReference type="Proteomes" id="UP001140087"/>
    </source>
</evidence>
<dbReference type="Proteomes" id="UP001140087">
    <property type="component" value="Unassembled WGS sequence"/>
</dbReference>
<accession>A0ACC1LDY3</accession>
<organism evidence="1 2">
    <name type="scientific">Coemansia helicoidea</name>
    <dbReference type="NCBI Taxonomy" id="1286919"/>
    <lineage>
        <taxon>Eukaryota</taxon>
        <taxon>Fungi</taxon>
        <taxon>Fungi incertae sedis</taxon>
        <taxon>Zoopagomycota</taxon>
        <taxon>Kickxellomycotina</taxon>
        <taxon>Kickxellomycetes</taxon>
        <taxon>Kickxellales</taxon>
        <taxon>Kickxellaceae</taxon>
        <taxon>Coemansia</taxon>
    </lineage>
</organism>
<evidence type="ECO:0000313" key="1">
    <source>
        <dbReference type="EMBL" id="KAJ2806773.1"/>
    </source>
</evidence>
<keyword evidence="2" id="KW-1185">Reference proteome</keyword>
<sequence>MASIDGLLGTMAGLGRGSWGLAAAHVPALLVAGCALAALALWRRRGTPRYHPLDGPGAPQPAPPAAADEKPPPPPRSTLPDSETHAHISPVDPVVDPSQPRRYRPSPIGRRPRTLRACQGRRAEAHAWAPPAAGPADPGAAAGSRLSLFTSNGF</sequence>